<sequence>MKRAFLVFFCFRISILAICQTTELKTNFDFEINSKGQATGWSDSGNQKYSFSLDSSTAKSGRYSAMIEAKDENPDFGYMVYTIPHNYRGRQIKLSGYIKTENVTEGTAGFWMRIDPAIAYIDMSANGAKGTSDWKKYEVTLDLNPEKTTKILIGGMLIGKGKMWMDDLTVTIDNKEIADLKPYLRKIYPAELDKEFDKESGIASITANEKQIENLKTLGLIWGFLKYYHPSIAKGKHNWDYELFRVLPQILKSENKINRDKILVEWINKLGNITETKKASTKTSDVKIKPDLNWISESGLSAELSALLIKVKNAERPKEHYYIGLHPNVGNPNFKNENPYWSMKHEDAGYRILALYRYWNIIQYYFPYKNLIEEDWKNVLTEFIPKFIDATDKTAYDLVTLELIGRIKDTHANIWGSTPALNQYHGNNFAAVKLTFVENVPIVTGFYKEKSDEETGLAIGDIITSINNQPVEEIVKSKLKYYPASNYPTQLRDIAPNLLRSNESTIQVEFSRNDKKESKVLKTYLPKDITIPSMFVSADTSFKMLSKDIAYIDNGSVKQAHLPTIWKEIEPTKGLIIDLRNYPSSFVLYDLCNYLMPDKTDFVKFSNGNIAEPGLFTFTKNQTVGKKNKDYYKGKVVILINEISQSSSEFHTMAYRVNPNAIVIGSTTAAADGNISQFFLPGGINTAISGIGVYYPDGKETQGIGIVPDIEIKPTIQSIKSGRDELLEKAIEVINGK</sequence>
<evidence type="ECO:0000313" key="3">
    <source>
        <dbReference type="EMBL" id="MFD2521434.1"/>
    </source>
</evidence>
<evidence type="ECO:0000259" key="2">
    <source>
        <dbReference type="SMART" id="SM00245"/>
    </source>
</evidence>
<feature type="chain" id="PRO_5046480149" evidence="1">
    <location>
        <begin position="20"/>
        <end position="737"/>
    </location>
</feature>
<dbReference type="Gene3D" id="3.90.226.10">
    <property type="entry name" value="2-enoyl-CoA Hydratase, Chain A, domain 1"/>
    <property type="match status" value="1"/>
</dbReference>
<dbReference type="Pfam" id="PF03572">
    <property type="entry name" value="Peptidase_S41"/>
    <property type="match status" value="1"/>
</dbReference>
<dbReference type="EMBL" id="JBHULC010000009">
    <property type="protein sequence ID" value="MFD2521434.1"/>
    <property type="molecule type" value="Genomic_DNA"/>
</dbReference>
<dbReference type="InterPro" id="IPR036034">
    <property type="entry name" value="PDZ_sf"/>
</dbReference>
<dbReference type="CDD" id="cd07562">
    <property type="entry name" value="Peptidase_S41_TRI"/>
    <property type="match status" value="1"/>
</dbReference>
<dbReference type="SMART" id="SM00245">
    <property type="entry name" value="TSPc"/>
    <property type="match status" value="1"/>
</dbReference>
<feature type="domain" description="Tail specific protease" evidence="2">
    <location>
        <begin position="517"/>
        <end position="713"/>
    </location>
</feature>
<dbReference type="Proteomes" id="UP001597510">
    <property type="component" value="Unassembled WGS sequence"/>
</dbReference>
<dbReference type="Gene3D" id="2.60.120.260">
    <property type="entry name" value="Galactose-binding domain-like"/>
    <property type="match status" value="1"/>
</dbReference>
<dbReference type="Gene3D" id="2.30.42.10">
    <property type="match status" value="1"/>
</dbReference>
<dbReference type="InterPro" id="IPR005151">
    <property type="entry name" value="Tail-specific_protease"/>
</dbReference>
<dbReference type="InterPro" id="IPR029045">
    <property type="entry name" value="ClpP/crotonase-like_dom_sf"/>
</dbReference>
<proteinExistence type="predicted"/>
<keyword evidence="3" id="KW-0378">Hydrolase</keyword>
<dbReference type="SUPFAM" id="SSF52096">
    <property type="entry name" value="ClpP/crotonase"/>
    <property type="match status" value="1"/>
</dbReference>
<dbReference type="PANTHER" id="PTHR32060:SF30">
    <property type="entry name" value="CARBOXY-TERMINAL PROCESSING PROTEASE CTPA"/>
    <property type="match status" value="1"/>
</dbReference>
<evidence type="ECO:0000313" key="4">
    <source>
        <dbReference type="Proteomes" id="UP001597510"/>
    </source>
</evidence>
<dbReference type="GO" id="GO:0016787">
    <property type="term" value="F:hydrolase activity"/>
    <property type="evidence" value="ECO:0007669"/>
    <property type="project" value="UniProtKB-KW"/>
</dbReference>
<protein>
    <submittedName>
        <fullName evidence="3">S41 family peptidase</fullName>
        <ecNumber evidence="3">3.4.-.-</ecNumber>
    </submittedName>
</protein>
<accession>A0ABW5J8F9</accession>
<name>A0ABW5J8F9_9BACT</name>
<feature type="signal peptide" evidence="1">
    <location>
        <begin position="1"/>
        <end position="19"/>
    </location>
</feature>
<dbReference type="EC" id="3.4.-.-" evidence="3"/>
<dbReference type="PANTHER" id="PTHR32060">
    <property type="entry name" value="TAIL-SPECIFIC PROTEASE"/>
    <property type="match status" value="1"/>
</dbReference>
<keyword evidence="1" id="KW-0732">Signal</keyword>
<comment type="caution">
    <text evidence="3">The sequence shown here is derived from an EMBL/GenBank/DDBJ whole genome shotgun (WGS) entry which is preliminary data.</text>
</comment>
<reference evidence="4" key="1">
    <citation type="journal article" date="2019" name="Int. J. Syst. Evol. Microbiol.">
        <title>The Global Catalogue of Microorganisms (GCM) 10K type strain sequencing project: providing services to taxonomists for standard genome sequencing and annotation.</title>
        <authorList>
            <consortium name="The Broad Institute Genomics Platform"/>
            <consortium name="The Broad Institute Genome Sequencing Center for Infectious Disease"/>
            <person name="Wu L."/>
            <person name="Ma J."/>
        </authorList>
    </citation>
    <scope>NUCLEOTIDE SEQUENCE [LARGE SCALE GENOMIC DNA]</scope>
    <source>
        <strain evidence="4">KCTC 52344</strain>
    </source>
</reference>
<organism evidence="3 4">
    <name type="scientific">Emticicia soli</name>
    <dbReference type="NCBI Taxonomy" id="2027878"/>
    <lineage>
        <taxon>Bacteria</taxon>
        <taxon>Pseudomonadati</taxon>
        <taxon>Bacteroidota</taxon>
        <taxon>Cytophagia</taxon>
        <taxon>Cytophagales</taxon>
        <taxon>Leadbetterellaceae</taxon>
        <taxon>Emticicia</taxon>
    </lineage>
</organism>
<dbReference type="Gene3D" id="3.30.750.44">
    <property type="match status" value="1"/>
</dbReference>
<evidence type="ECO:0000256" key="1">
    <source>
        <dbReference type="SAM" id="SignalP"/>
    </source>
</evidence>
<gene>
    <name evidence="3" type="ORF">ACFSR2_11090</name>
</gene>
<keyword evidence="4" id="KW-1185">Reference proteome</keyword>